<dbReference type="SFLD" id="SFLDS00001">
    <property type="entry name" value="Enolase"/>
    <property type="match status" value="1"/>
</dbReference>
<dbReference type="InterPro" id="IPR013341">
    <property type="entry name" value="Mandelate_racemase_N_dom"/>
</dbReference>
<dbReference type="Gene3D" id="3.20.20.120">
    <property type="entry name" value="Enolase-like C-terminal domain"/>
    <property type="match status" value="1"/>
</dbReference>
<comment type="caution">
    <text evidence="5">The sequence shown here is derived from an EMBL/GenBank/DDBJ whole genome shotgun (WGS) entry which is preliminary data.</text>
</comment>
<evidence type="ECO:0000256" key="3">
    <source>
        <dbReference type="ARBA" id="ARBA00022842"/>
    </source>
</evidence>
<accession>A0ABV6MR91</accession>
<feature type="domain" description="Mandelate racemase/muconate lactonizing enzyme C-terminal" evidence="4">
    <location>
        <begin position="150"/>
        <end position="253"/>
    </location>
</feature>
<dbReference type="SUPFAM" id="SSF51604">
    <property type="entry name" value="Enolase C-terminal domain-like"/>
    <property type="match status" value="1"/>
</dbReference>
<keyword evidence="2" id="KW-0479">Metal-binding</keyword>
<dbReference type="PANTHER" id="PTHR13794">
    <property type="entry name" value="ENOLASE SUPERFAMILY, MANDELATE RACEMASE"/>
    <property type="match status" value="1"/>
</dbReference>
<dbReference type="InterPro" id="IPR029017">
    <property type="entry name" value="Enolase-like_N"/>
</dbReference>
<comment type="cofactor">
    <cofactor evidence="1">
        <name>Mg(2+)</name>
        <dbReference type="ChEBI" id="CHEBI:18420"/>
    </cofactor>
</comment>
<evidence type="ECO:0000313" key="6">
    <source>
        <dbReference type="Proteomes" id="UP001589810"/>
    </source>
</evidence>
<keyword evidence="6" id="KW-1185">Reference proteome</keyword>
<dbReference type="PANTHER" id="PTHR13794:SF58">
    <property type="entry name" value="MITOCHONDRIAL ENOLASE SUPERFAMILY MEMBER 1"/>
    <property type="match status" value="1"/>
</dbReference>
<dbReference type="InterPro" id="IPR013342">
    <property type="entry name" value="Mandelate_racemase_C"/>
</dbReference>
<keyword evidence="3" id="KW-0460">Magnesium</keyword>
<dbReference type="Pfam" id="PF13378">
    <property type="entry name" value="MR_MLE_C"/>
    <property type="match status" value="1"/>
</dbReference>
<dbReference type="Gene3D" id="3.30.390.10">
    <property type="entry name" value="Enolase-like, N-terminal domain"/>
    <property type="match status" value="1"/>
</dbReference>
<reference evidence="5 6" key="1">
    <citation type="submission" date="2024-09" db="EMBL/GenBank/DDBJ databases">
        <authorList>
            <person name="Sun Q."/>
            <person name="Mori K."/>
        </authorList>
    </citation>
    <scope>NUCLEOTIDE SEQUENCE [LARGE SCALE GENOMIC DNA]</scope>
    <source>
        <strain evidence="5 6">TBRC 1432</strain>
    </source>
</reference>
<name>A0ABV6MR91_9PSEU</name>
<evidence type="ECO:0000259" key="4">
    <source>
        <dbReference type="SMART" id="SM00922"/>
    </source>
</evidence>
<dbReference type="InterPro" id="IPR029065">
    <property type="entry name" value="Enolase_C-like"/>
</dbReference>
<organism evidence="5 6">
    <name type="scientific">Kutzneria chonburiensis</name>
    <dbReference type="NCBI Taxonomy" id="1483604"/>
    <lineage>
        <taxon>Bacteria</taxon>
        <taxon>Bacillati</taxon>
        <taxon>Actinomycetota</taxon>
        <taxon>Actinomycetes</taxon>
        <taxon>Pseudonocardiales</taxon>
        <taxon>Pseudonocardiaceae</taxon>
        <taxon>Kutzneria</taxon>
    </lineage>
</organism>
<dbReference type="InterPro" id="IPR046945">
    <property type="entry name" value="RHMD-like"/>
</dbReference>
<gene>
    <name evidence="5" type="ORF">ACFFH7_15150</name>
</gene>
<dbReference type="RefSeq" id="WP_273941243.1">
    <property type="nucleotide sequence ID" value="NZ_CP097263.1"/>
</dbReference>
<sequence length="384" mass="42441">MLIEAVAVRVFATTACTEVDEAGHRHPAPEHEVRAALLEITDQDGHTGYCQVQPDHLREPVLSAHIRPALLGRDPWQREQIWQTLSRRQRGAHGGLTDRALGYVDQALWDLLGRRAGLPVWKLLGGARDRVPAYASTMCGDEIPGGLSSPEDYAAFAEQLAKRGYRGIKLHTWMPPVPFAPDLQLDIRTCAAVREAVGPDVALMLDANHWYRRTEALELGRALEKLDFAWYEEPMDEASISSYRWLAEQLAVPVIGPETAAGKHFVRAEWIRAGACDILRAGVDDCGGISATLKTVHLAEAFNMDCEIHGNGSGNLAVLGATANPRWYERGLLHPHVDFDRLPPHRNSILDAVDEDGMVAMPTVPGLGDDWNLDYVNAHIVDTW</sequence>
<dbReference type="InterPro" id="IPR036849">
    <property type="entry name" value="Enolase-like_C_sf"/>
</dbReference>
<proteinExistence type="predicted"/>
<evidence type="ECO:0000313" key="5">
    <source>
        <dbReference type="EMBL" id="MFC0542833.1"/>
    </source>
</evidence>
<protein>
    <submittedName>
        <fullName evidence="5">Enolase C-terminal domain-like protein</fullName>
    </submittedName>
</protein>
<dbReference type="Proteomes" id="UP001589810">
    <property type="component" value="Unassembled WGS sequence"/>
</dbReference>
<evidence type="ECO:0000256" key="1">
    <source>
        <dbReference type="ARBA" id="ARBA00001946"/>
    </source>
</evidence>
<dbReference type="SUPFAM" id="SSF54826">
    <property type="entry name" value="Enolase N-terminal domain-like"/>
    <property type="match status" value="1"/>
</dbReference>
<dbReference type="Pfam" id="PF02746">
    <property type="entry name" value="MR_MLE_N"/>
    <property type="match status" value="1"/>
</dbReference>
<dbReference type="SMART" id="SM00922">
    <property type="entry name" value="MR_MLE"/>
    <property type="match status" value="1"/>
</dbReference>
<dbReference type="EMBL" id="JBHLUD010000004">
    <property type="protein sequence ID" value="MFC0542833.1"/>
    <property type="molecule type" value="Genomic_DNA"/>
</dbReference>
<evidence type="ECO:0000256" key="2">
    <source>
        <dbReference type="ARBA" id="ARBA00022723"/>
    </source>
</evidence>